<dbReference type="SUPFAM" id="SSF81296">
    <property type="entry name" value="E set domains"/>
    <property type="match status" value="1"/>
</dbReference>
<name>A0A5E4TC89_9BURK</name>
<dbReference type="RefSeq" id="WP_150683341.1">
    <property type="nucleotide sequence ID" value="NZ_CABPSI010000001.1"/>
</dbReference>
<dbReference type="InterPro" id="IPR014756">
    <property type="entry name" value="Ig_E-set"/>
</dbReference>
<evidence type="ECO:0000313" key="2">
    <source>
        <dbReference type="EMBL" id="VVD85535.1"/>
    </source>
</evidence>
<organism evidence="2 3">
    <name type="scientific">Pandoraea iniqua</name>
    <dbReference type="NCBI Taxonomy" id="2508288"/>
    <lineage>
        <taxon>Bacteria</taxon>
        <taxon>Pseudomonadati</taxon>
        <taxon>Pseudomonadota</taxon>
        <taxon>Betaproteobacteria</taxon>
        <taxon>Burkholderiales</taxon>
        <taxon>Burkholderiaceae</taxon>
        <taxon>Pandoraea</taxon>
    </lineage>
</organism>
<reference evidence="2 3" key="1">
    <citation type="submission" date="2019-08" db="EMBL/GenBank/DDBJ databases">
        <authorList>
            <person name="Peeters C."/>
        </authorList>
    </citation>
    <scope>NUCLEOTIDE SEQUENCE [LARGE SCALE GENOMIC DNA]</scope>
    <source>
        <strain evidence="2 3">LMG 31115</strain>
    </source>
</reference>
<dbReference type="InterPro" id="IPR013783">
    <property type="entry name" value="Ig-like_fold"/>
</dbReference>
<protein>
    <recommendedName>
        <fullName evidence="1">IPT/TIG domain-containing protein</fullName>
    </recommendedName>
</protein>
<keyword evidence="3" id="KW-1185">Reference proteome</keyword>
<accession>A0A5E4TC89</accession>
<dbReference type="EMBL" id="CABPSI010000001">
    <property type="protein sequence ID" value="VVD85535.1"/>
    <property type="molecule type" value="Genomic_DNA"/>
</dbReference>
<feature type="domain" description="IPT/TIG" evidence="1">
    <location>
        <begin position="3"/>
        <end position="87"/>
    </location>
</feature>
<dbReference type="Gene3D" id="2.60.40.10">
    <property type="entry name" value="Immunoglobulins"/>
    <property type="match status" value="1"/>
</dbReference>
<dbReference type="AlphaFoldDB" id="A0A5E4TC89"/>
<proteinExistence type="predicted"/>
<sequence length="111" mass="11325">MASIQSVSPNQVTSSDGVKITIAGDGFNTAAAVYFLVSSTSSKIFARSFTIVSDKQIDTNIPSLPVTAGSFEVNVVIGGAVATVATNTSPLAAVFGPLNSIQISSGQRVMQ</sequence>
<dbReference type="Proteomes" id="UP000333828">
    <property type="component" value="Unassembled WGS sequence"/>
</dbReference>
<gene>
    <name evidence="2" type="ORF">PIN31115_01339</name>
</gene>
<dbReference type="Pfam" id="PF01833">
    <property type="entry name" value="TIG"/>
    <property type="match status" value="1"/>
</dbReference>
<evidence type="ECO:0000259" key="1">
    <source>
        <dbReference type="Pfam" id="PF01833"/>
    </source>
</evidence>
<evidence type="ECO:0000313" key="3">
    <source>
        <dbReference type="Proteomes" id="UP000333828"/>
    </source>
</evidence>
<dbReference type="InterPro" id="IPR002909">
    <property type="entry name" value="IPT_dom"/>
</dbReference>